<dbReference type="InterPro" id="IPR020590">
    <property type="entry name" value="Guanylate_kinase_CS"/>
</dbReference>
<sequence>MMNKGLLIVVSGPSGAGKGTICRQLLNTTSEIKLSVSVTTRNPRAGEVEGENYFFVEKNAFEELIEKNDLLEYARVYDNYYGTPRKYVMDHINQGKDVLLEIDIQGALQIKEKYPEGVFIFILPPSMQELKRRIIHRGSETEASLEKRFQSAFEEINYVKKYDYCVVNDQLDQAVERVRAIIKAEKCKVTKDIEEIILKYKEEGLC</sequence>
<organism evidence="15 16">
    <name type="scientific">Geosporobacter subterraneus DSM 17957</name>
    <dbReference type="NCBI Taxonomy" id="1121919"/>
    <lineage>
        <taxon>Bacteria</taxon>
        <taxon>Bacillati</taxon>
        <taxon>Bacillota</taxon>
        <taxon>Clostridia</taxon>
        <taxon>Peptostreptococcales</taxon>
        <taxon>Thermotaleaceae</taxon>
        <taxon>Geosporobacter</taxon>
    </lineage>
</organism>
<dbReference type="PANTHER" id="PTHR23117:SF13">
    <property type="entry name" value="GUANYLATE KINASE"/>
    <property type="match status" value="1"/>
</dbReference>
<dbReference type="GO" id="GO:0005524">
    <property type="term" value="F:ATP binding"/>
    <property type="evidence" value="ECO:0007669"/>
    <property type="project" value="UniProtKB-UniRule"/>
</dbReference>
<comment type="subcellular location">
    <subcellularLocation>
        <location evidence="2 13">Cytoplasm</location>
    </subcellularLocation>
</comment>
<dbReference type="RefSeq" id="WP_110940565.1">
    <property type="nucleotide sequence ID" value="NZ_FQZV01000015.1"/>
</dbReference>
<comment type="catalytic activity">
    <reaction evidence="12 13">
        <text>GMP + ATP = GDP + ADP</text>
        <dbReference type="Rhea" id="RHEA:20780"/>
        <dbReference type="ChEBI" id="CHEBI:30616"/>
        <dbReference type="ChEBI" id="CHEBI:58115"/>
        <dbReference type="ChEBI" id="CHEBI:58189"/>
        <dbReference type="ChEBI" id="CHEBI:456216"/>
        <dbReference type="EC" id="2.7.4.8"/>
    </reaction>
</comment>
<dbReference type="FunFam" id="3.40.50.300:FF:000855">
    <property type="entry name" value="Guanylate kinase"/>
    <property type="match status" value="1"/>
</dbReference>
<dbReference type="CDD" id="cd00071">
    <property type="entry name" value="GMPK"/>
    <property type="match status" value="1"/>
</dbReference>
<feature type="binding site" evidence="13">
    <location>
        <begin position="12"/>
        <end position="19"/>
    </location>
    <ligand>
        <name>ATP</name>
        <dbReference type="ChEBI" id="CHEBI:30616"/>
    </ligand>
</feature>
<keyword evidence="9 13" id="KW-0418">Kinase</keyword>
<evidence type="ECO:0000256" key="8">
    <source>
        <dbReference type="ARBA" id="ARBA00022741"/>
    </source>
</evidence>
<evidence type="ECO:0000256" key="6">
    <source>
        <dbReference type="ARBA" id="ARBA00022490"/>
    </source>
</evidence>
<dbReference type="SUPFAM" id="SSF52540">
    <property type="entry name" value="P-loop containing nucleoside triphosphate hydrolases"/>
    <property type="match status" value="1"/>
</dbReference>
<evidence type="ECO:0000256" key="7">
    <source>
        <dbReference type="ARBA" id="ARBA00022679"/>
    </source>
</evidence>
<comment type="function">
    <text evidence="1 13">Essential for recycling GMP and indirectly, cGMP.</text>
</comment>
<dbReference type="GO" id="GO:0005829">
    <property type="term" value="C:cytosol"/>
    <property type="evidence" value="ECO:0007669"/>
    <property type="project" value="TreeGrafter"/>
</dbReference>
<dbReference type="InterPro" id="IPR008145">
    <property type="entry name" value="GK/Ca_channel_bsu"/>
</dbReference>
<evidence type="ECO:0000256" key="4">
    <source>
        <dbReference type="ARBA" id="ARBA00012961"/>
    </source>
</evidence>
<dbReference type="STRING" id="1121919.SAMN02745975_01330"/>
<keyword evidence="16" id="KW-1185">Reference proteome</keyword>
<evidence type="ECO:0000256" key="5">
    <source>
        <dbReference type="ARBA" id="ARBA00016296"/>
    </source>
</evidence>
<reference evidence="16" key="1">
    <citation type="submission" date="2016-11" db="EMBL/GenBank/DDBJ databases">
        <authorList>
            <person name="Varghese N."/>
            <person name="Submissions S."/>
        </authorList>
    </citation>
    <scope>NUCLEOTIDE SEQUENCE [LARGE SCALE GENOMIC DNA]</scope>
    <source>
        <strain evidence="16">DSM 17957</strain>
    </source>
</reference>
<comment type="similarity">
    <text evidence="3 13">Belongs to the guanylate kinase family.</text>
</comment>
<dbReference type="FunFam" id="3.30.63.10:FF:000002">
    <property type="entry name" value="Guanylate kinase 1"/>
    <property type="match status" value="1"/>
</dbReference>
<protein>
    <recommendedName>
        <fullName evidence="5 13">Guanylate kinase</fullName>
        <ecNumber evidence="4 13">2.7.4.8</ecNumber>
    </recommendedName>
    <alternativeName>
        <fullName evidence="11 13">GMP kinase</fullName>
    </alternativeName>
</protein>
<keyword evidence="8 13" id="KW-0547">Nucleotide-binding</keyword>
<proteinExistence type="inferred from homology"/>
<dbReference type="InterPro" id="IPR008144">
    <property type="entry name" value="Guanylate_kin-like_dom"/>
</dbReference>
<dbReference type="SMART" id="SM00072">
    <property type="entry name" value="GuKc"/>
    <property type="match status" value="1"/>
</dbReference>
<dbReference type="GO" id="GO:0004385">
    <property type="term" value="F:GMP kinase activity"/>
    <property type="evidence" value="ECO:0007669"/>
    <property type="project" value="UniProtKB-UniRule"/>
</dbReference>
<keyword evidence="10 13" id="KW-0067">ATP-binding</keyword>
<accession>A0A1M6GS89</accession>
<dbReference type="InterPro" id="IPR017665">
    <property type="entry name" value="Guanylate_kinase"/>
</dbReference>
<keyword evidence="7 13" id="KW-0808">Transferase</keyword>
<dbReference type="NCBIfam" id="TIGR03263">
    <property type="entry name" value="guanyl_kin"/>
    <property type="match status" value="1"/>
</dbReference>
<dbReference type="OrthoDB" id="9808150at2"/>
<feature type="domain" description="Guanylate kinase-like" evidence="14">
    <location>
        <begin position="5"/>
        <end position="183"/>
    </location>
</feature>
<dbReference type="PROSITE" id="PS00856">
    <property type="entry name" value="GUANYLATE_KINASE_1"/>
    <property type="match status" value="1"/>
</dbReference>
<dbReference type="HAMAP" id="MF_00328">
    <property type="entry name" value="Guanylate_kinase"/>
    <property type="match status" value="1"/>
</dbReference>
<evidence type="ECO:0000256" key="11">
    <source>
        <dbReference type="ARBA" id="ARBA00030128"/>
    </source>
</evidence>
<evidence type="ECO:0000256" key="9">
    <source>
        <dbReference type="ARBA" id="ARBA00022777"/>
    </source>
</evidence>
<keyword evidence="6 13" id="KW-0963">Cytoplasm</keyword>
<evidence type="ECO:0000259" key="14">
    <source>
        <dbReference type="PROSITE" id="PS50052"/>
    </source>
</evidence>
<evidence type="ECO:0000256" key="13">
    <source>
        <dbReference type="HAMAP-Rule" id="MF_00328"/>
    </source>
</evidence>
<evidence type="ECO:0000256" key="3">
    <source>
        <dbReference type="ARBA" id="ARBA00005790"/>
    </source>
</evidence>
<evidence type="ECO:0000256" key="2">
    <source>
        <dbReference type="ARBA" id="ARBA00004496"/>
    </source>
</evidence>
<evidence type="ECO:0000256" key="1">
    <source>
        <dbReference type="ARBA" id="ARBA00003531"/>
    </source>
</evidence>
<gene>
    <name evidence="13" type="primary">gmk</name>
    <name evidence="15" type="ORF">SAMN02745975_01330</name>
</gene>
<dbReference type="AlphaFoldDB" id="A0A1M6GS89"/>
<dbReference type="Proteomes" id="UP000184536">
    <property type="component" value="Unassembled WGS sequence"/>
</dbReference>
<dbReference type="EC" id="2.7.4.8" evidence="4 13"/>
<name>A0A1M6GS89_9FIRM</name>
<dbReference type="Pfam" id="PF00625">
    <property type="entry name" value="Guanylate_kin"/>
    <property type="match status" value="1"/>
</dbReference>
<dbReference type="EMBL" id="FQZV01000015">
    <property type="protein sequence ID" value="SHJ12804.1"/>
    <property type="molecule type" value="Genomic_DNA"/>
</dbReference>
<evidence type="ECO:0000313" key="15">
    <source>
        <dbReference type="EMBL" id="SHJ12804.1"/>
    </source>
</evidence>
<evidence type="ECO:0000313" key="16">
    <source>
        <dbReference type="Proteomes" id="UP000184536"/>
    </source>
</evidence>
<dbReference type="InterPro" id="IPR027417">
    <property type="entry name" value="P-loop_NTPase"/>
</dbReference>
<dbReference type="PANTHER" id="PTHR23117">
    <property type="entry name" value="GUANYLATE KINASE-RELATED"/>
    <property type="match status" value="1"/>
</dbReference>
<evidence type="ECO:0000256" key="12">
    <source>
        <dbReference type="ARBA" id="ARBA00048594"/>
    </source>
</evidence>
<dbReference type="Gene3D" id="3.40.50.300">
    <property type="entry name" value="P-loop containing nucleotide triphosphate hydrolases"/>
    <property type="match status" value="1"/>
</dbReference>
<evidence type="ECO:0000256" key="10">
    <source>
        <dbReference type="ARBA" id="ARBA00022840"/>
    </source>
</evidence>
<dbReference type="Gene3D" id="3.30.63.10">
    <property type="entry name" value="Guanylate Kinase phosphate binding domain"/>
    <property type="match status" value="1"/>
</dbReference>
<dbReference type="PROSITE" id="PS50052">
    <property type="entry name" value="GUANYLATE_KINASE_2"/>
    <property type="match status" value="1"/>
</dbReference>